<dbReference type="GO" id="GO:0000285">
    <property type="term" value="F:1-phosphatidylinositol-3-phosphate 5-kinase activity"/>
    <property type="evidence" value="ECO:0007669"/>
    <property type="project" value="TreeGrafter"/>
</dbReference>
<dbReference type="PANTHER" id="PTHR45748:SF14">
    <property type="entry name" value="1-PHOSPHATIDYLINOSITOL-3-PHOSPHATE 5-KINASE FAB1C-RELATED"/>
    <property type="match status" value="1"/>
</dbReference>
<evidence type="ECO:0000313" key="2">
    <source>
        <dbReference type="EMBL" id="KAK9277105.1"/>
    </source>
</evidence>
<dbReference type="Proteomes" id="UP001415857">
    <property type="component" value="Unassembled WGS sequence"/>
</dbReference>
<gene>
    <name evidence="2" type="ORF">L1049_006644</name>
</gene>
<organism evidence="2 3">
    <name type="scientific">Liquidambar formosana</name>
    <name type="common">Formosan gum</name>
    <dbReference type="NCBI Taxonomy" id="63359"/>
    <lineage>
        <taxon>Eukaryota</taxon>
        <taxon>Viridiplantae</taxon>
        <taxon>Streptophyta</taxon>
        <taxon>Embryophyta</taxon>
        <taxon>Tracheophyta</taxon>
        <taxon>Spermatophyta</taxon>
        <taxon>Magnoliopsida</taxon>
        <taxon>eudicotyledons</taxon>
        <taxon>Gunneridae</taxon>
        <taxon>Pentapetalae</taxon>
        <taxon>Saxifragales</taxon>
        <taxon>Altingiaceae</taxon>
        <taxon>Liquidambar</taxon>
    </lineage>
</organism>
<dbReference type="EMBL" id="JBBPBK010000010">
    <property type="protein sequence ID" value="KAK9277105.1"/>
    <property type="molecule type" value="Genomic_DNA"/>
</dbReference>
<name>A0AAP0WUG3_LIQFO</name>
<dbReference type="GO" id="GO:0046854">
    <property type="term" value="P:phosphatidylinositol phosphate biosynthetic process"/>
    <property type="evidence" value="ECO:0007669"/>
    <property type="project" value="TreeGrafter"/>
</dbReference>
<evidence type="ECO:0000256" key="1">
    <source>
        <dbReference type="SAM" id="MobiDB-lite"/>
    </source>
</evidence>
<feature type="region of interest" description="Disordered" evidence="1">
    <location>
        <begin position="366"/>
        <end position="387"/>
    </location>
</feature>
<feature type="region of interest" description="Disordered" evidence="1">
    <location>
        <begin position="1"/>
        <end position="27"/>
    </location>
</feature>
<comment type="caution">
    <text evidence="2">The sequence shown here is derived from an EMBL/GenBank/DDBJ whole genome shotgun (WGS) entry which is preliminary data.</text>
</comment>
<dbReference type="AlphaFoldDB" id="A0AAP0WUG3"/>
<protein>
    <submittedName>
        <fullName evidence="2">Uncharacterized protein</fullName>
    </submittedName>
</protein>
<feature type="compositionally biased region" description="Basic and acidic residues" evidence="1">
    <location>
        <begin position="370"/>
        <end position="384"/>
    </location>
</feature>
<sequence>MAQEERQPGEIPELTKPERIDENEASSEYFSATESHQSIVVSFSNYCVLKGTVCEHSRLQRIKFYGCFDKPLGRYLCNDLFDQTSYCQSCQEPAQAHVRCFTHQQGSLTITVKRLPSLKLPGERDGKIWMWHRCLRCARVDGIPPATRRVVMSDAAWGLSFGKFLELSFSNHATANRVATCGHSLQRDCLRYYGFGSMVAFFRYSPIDILSVHLPPSVLEFNGHVQQEWIRNEAAELMSKTEILYAEITDVLDSFEQKSASAGHESLDMSELHNHILELKDLVRKERNNYNGLLQPAGVETSQSGQTAVDILELNRLRRFLLIGSHVWDHRFNSLDSLLKTRSSSSKVSQGNASYTELKENFSEYSKLQESPRNELLSEQKEEPNLPPFEPYVHEDSILTSCHDDKPEGRHLDGEITVNQLSWENIASPASNLSDKIDSAWTGTDQLPTKAQVLNNLQADGPPTGLGRQINQIDNPPFRRIMPPVRVYSFDSATRFRERIHKGLPPSSLHLSTHKSFHASGDYRGMVRDPVSNVLRTYPHISPREAQKLSFILSSTPSFISSASHVADGARLLLPQTGHSNIVIAVYDHDPTSIISYALSSKEYEDLIADKPNEHEGGLSVNDNNKEDYATSTFSAWQSLGSLDLDYIHHGSYGSEDTPSSIGALFADPRNLHTLEFLLEMSLPLLGVK</sequence>
<accession>A0AAP0WUG3</accession>
<feature type="compositionally biased region" description="Basic and acidic residues" evidence="1">
    <location>
        <begin position="1"/>
        <end position="22"/>
    </location>
</feature>
<dbReference type="PANTHER" id="PTHR45748">
    <property type="entry name" value="1-PHOSPHATIDYLINOSITOL 3-PHOSPHATE 5-KINASE-RELATED"/>
    <property type="match status" value="1"/>
</dbReference>
<evidence type="ECO:0000313" key="3">
    <source>
        <dbReference type="Proteomes" id="UP001415857"/>
    </source>
</evidence>
<proteinExistence type="predicted"/>
<dbReference type="GO" id="GO:0010008">
    <property type="term" value="C:endosome membrane"/>
    <property type="evidence" value="ECO:0007669"/>
    <property type="project" value="TreeGrafter"/>
</dbReference>
<reference evidence="2 3" key="1">
    <citation type="journal article" date="2024" name="Plant J.">
        <title>Genome sequences and population genomics reveal climatic adaptation and genomic divergence between two closely related sweetgum species.</title>
        <authorList>
            <person name="Xu W.Q."/>
            <person name="Ren C.Q."/>
            <person name="Zhang X.Y."/>
            <person name="Comes H.P."/>
            <person name="Liu X.H."/>
            <person name="Li Y.G."/>
            <person name="Kettle C.J."/>
            <person name="Jalonen R."/>
            <person name="Gaisberger H."/>
            <person name="Ma Y.Z."/>
            <person name="Qiu Y.X."/>
        </authorList>
    </citation>
    <scope>NUCLEOTIDE SEQUENCE [LARGE SCALE GENOMIC DNA]</scope>
    <source>
        <strain evidence="2">Hangzhou</strain>
    </source>
</reference>
<keyword evidence="3" id="KW-1185">Reference proteome</keyword>